<evidence type="ECO:0000259" key="1">
    <source>
        <dbReference type="Pfam" id="PF07727"/>
    </source>
</evidence>
<feature type="domain" description="Reverse transcriptase Ty1/copia-type" evidence="1">
    <location>
        <begin position="3"/>
        <end position="80"/>
    </location>
</feature>
<dbReference type="InterPro" id="IPR043502">
    <property type="entry name" value="DNA/RNA_pol_sf"/>
</dbReference>
<accession>A0A8X9ABL7</accession>
<dbReference type="EMBL" id="PNBA02000001">
    <property type="protein sequence ID" value="KAG6436967.1"/>
    <property type="molecule type" value="Genomic_DNA"/>
</dbReference>
<evidence type="ECO:0000313" key="3">
    <source>
        <dbReference type="Proteomes" id="UP000298416"/>
    </source>
</evidence>
<dbReference type="Proteomes" id="UP000298416">
    <property type="component" value="Unassembled WGS sequence"/>
</dbReference>
<sequence>MTLPPGLIIDDPPPGSGQLVCRLKKSLYGLKQASRQWYLKFSQVLSGFGLTQSPSDHSFIYRHSATGHFFGVVIYVDDILHKYALDLVSDAGLLGCKPASTPMDSIKQLQMDAGPPLDDPTAYRRLIGRLVYLCITRPDIIFAVNKLSHSLVYSAQADLSPSIFSDADWAGCPDTRRSISRFYLFIGTSLISWRSKKQHTVSRSSAEAIAVSLSFRA</sequence>
<reference evidence="2" key="1">
    <citation type="submission" date="2018-01" db="EMBL/GenBank/DDBJ databases">
        <authorList>
            <person name="Mao J.F."/>
        </authorList>
    </citation>
    <scope>NUCLEOTIDE SEQUENCE</scope>
    <source>
        <strain evidence="2">Huo1</strain>
        <tissue evidence="2">Leaf</tissue>
    </source>
</reference>
<keyword evidence="3" id="KW-1185">Reference proteome</keyword>
<dbReference type="InterPro" id="IPR013103">
    <property type="entry name" value="RVT_2"/>
</dbReference>
<gene>
    <name evidence="2" type="ORF">SASPL_101874</name>
</gene>
<proteinExistence type="predicted"/>
<dbReference type="Pfam" id="PF07727">
    <property type="entry name" value="RVT_2"/>
    <property type="match status" value="1"/>
</dbReference>
<dbReference type="PANTHER" id="PTHR11439">
    <property type="entry name" value="GAG-POL-RELATED RETROTRANSPOSON"/>
    <property type="match status" value="1"/>
</dbReference>
<evidence type="ECO:0000313" key="2">
    <source>
        <dbReference type="EMBL" id="KAG6436967.1"/>
    </source>
</evidence>
<dbReference type="PANTHER" id="PTHR11439:SF454">
    <property type="match status" value="1"/>
</dbReference>
<reference evidence="2" key="2">
    <citation type="submission" date="2020-08" db="EMBL/GenBank/DDBJ databases">
        <title>Plant Genome Project.</title>
        <authorList>
            <person name="Zhang R.-G."/>
        </authorList>
    </citation>
    <scope>NUCLEOTIDE SEQUENCE</scope>
    <source>
        <strain evidence="2">Huo1</strain>
        <tissue evidence="2">Leaf</tissue>
    </source>
</reference>
<dbReference type="SUPFAM" id="SSF56672">
    <property type="entry name" value="DNA/RNA polymerases"/>
    <property type="match status" value="1"/>
</dbReference>
<name>A0A8X9ABL7_SALSN</name>
<organism evidence="2">
    <name type="scientific">Salvia splendens</name>
    <name type="common">Scarlet sage</name>
    <dbReference type="NCBI Taxonomy" id="180675"/>
    <lineage>
        <taxon>Eukaryota</taxon>
        <taxon>Viridiplantae</taxon>
        <taxon>Streptophyta</taxon>
        <taxon>Embryophyta</taxon>
        <taxon>Tracheophyta</taxon>
        <taxon>Spermatophyta</taxon>
        <taxon>Magnoliopsida</taxon>
        <taxon>eudicotyledons</taxon>
        <taxon>Gunneridae</taxon>
        <taxon>Pentapetalae</taxon>
        <taxon>asterids</taxon>
        <taxon>lamiids</taxon>
        <taxon>Lamiales</taxon>
        <taxon>Lamiaceae</taxon>
        <taxon>Nepetoideae</taxon>
        <taxon>Mentheae</taxon>
        <taxon>Salviinae</taxon>
        <taxon>Salvia</taxon>
        <taxon>Salvia subgen. Calosphace</taxon>
        <taxon>core Calosphace</taxon>
    </lineage>
</organism>
<dbReference type="CDD" id="cd09272">
    <property type="entry name" value="RNase_HI_RT_Ty1"/>
    <property type="match status" value="1"/>
</dbReference>
<comment type="caution">
    <text evidence="2">The sequence shown here is derived from an EMBL/GenBank/DDBJ whole genome shotgun (WGS) entry which is preliminary data.</text>
</comment>
<protein>
    <recommendedName>
        <fullName evidence="1">Reverse transcriptase Ty1/copia-type domain-containing protein</fullName>
    </recommendedName>
</protein>
<dbReference type="AlphaFoldDB" id="A0A8X9ABL7"/>